<evidence type="ECO:0000259" key="3">
    <source>
        <dbReference type="Pfam" id="PF05175"/>
    </source>
</evidence>
<dbReference type="PANTHER" id="PTHR14614">
    <property type="entry name" value="HEPATOCELLULAR CARCINOMA-ASSOCIATED ANTIGEN"/>
    <property type="match status" value="1"/>
</dbReference>
<protein>
    <recommendedName>
        <fullName evidence="3">Methyltransferase small domain-containing protein</fullName>
    </recommendedName>
</protein>
<dbReference type="InterPro" id="IPR007848">
    <property type="entry name" value="Small_mtfrase_dom"/>
</dbReference>
<feature type="domain" description="Methyltransferase small" evidence="3">
    <location>
        <begin position="47"/>
        <end position="115"/>
    </location>
</feature>
<dbReference type="Gene3D" id="3.40.50.150">
    <property type="entry name" value="Vaccinia Virus protein VP39"/>
    <property type="match status" value="1"/>
</dbReference>
<keyword evidence="2" id="KW-0949">S-adenosyl-L-methionine</keyword>
<dbReference type="Pfam" id="PF05175">
    <property type="entry name" value="MTS"/>
    <property type="match status" value="1"/>
</dbReference>
<dbReference type="AlphaFoldDB" id="A0A918XFB1"/>
<dbReference type="CDD" id="cd02440">
    <property type="entry name" value="AdoMet_MTases"/>
    <property type="match status" value="1"/>
</dbReference>
<reference evidence="4" key="1">
    <citation type="journal article" date="2014" name="Int. J. Syst. Evol. Microbiol.">
        <title>Complete genome sequence of Corynebacterium casei LMG S-19264T (=DSM 44701T), isolated from a smear-ripened cheese.</title>
        <authorList>
            <consortium name="US DOE Joint Genome Institute (JGI-PGF)"/>
            <person name="Walter F."/>
            <person name="Albersmeier A."/>
            <person name="Kalinowski J."/>
            <person name="Ruckert C."/>
        </authorList>
    </citation>
    <scope>NUCLEOTIDE SEQUENCE</scope>
    <source>
        <strain evidence="4">KCTC 23430</strain>
    </source>
</reference>
<keyword evidence="5" id="KW-1185">Reference proteome</keyword>
<comment type="caution">
    <text evidence="4">The sequence shown here is derived from an EMBL/GenBank/DDBJ whole genome shotgun (WGS) entry which is preliminary data.</text>
</comment>
<dbReference type="InterPro" id="IPR029063">
    <property type="entry name" value="SAM-dependent_MTases_sf"/>
</dbReference>
<evidence type="ECO:0000256" key="1">
    <source>
        <dbReference type="ARBA" id="ARBA00022603"/>
    </source>
</evidence>
<dbReference type="GO" id="GO:0008168">
    <property type="term" value="F:methyltransferase activity"/>
    <property type="evidence" value="ECO:0007669"/>
    <property type="project" value="UniProtKB-KW"/>
</dbReference>
<gene>
    <name evidence="4" type="ORF">GCM10007053_07110</name>
</gene>
<dbReference type="RefSeq" id="WP_229802566.1">
    <property type="nucleotide sequence ID" value="NZ_BMYM01000001.1"/>
</dbReference>
<evidence type="ECO:0000256" key="2">
    <source>
        <dbReference type="ARBA" id="ARBA00022691"/>
    </source>
</evidence>
<organism evidence="4 5">
    <name type="scientific">Parahalioglobus pacificus</name>
    <dbReference type="NCBI Taxonomy" id="930806"/>
    <lineage>
        <taxon>Bacteria</taxon>
        <taxon>Pseudomonadati</taxon>
        <taxon>Pseudomonadota</taxon>
        <taxon>Gammaproteobacteria</taxon>
        <taxon>Cellvibrionales</taxon>
        <taxon>Halieaceae</taxon>
        <taxon>Parahalioglobus</taxon>
    </lineage>
</organism>
<accession>A0A918XFB1</accession>
<evidence type="ECO:0000313" key="5">
    <source>
        <dbReference type="Proteomes" id="UP000644693"/>
    </source>
</evidence>
<keyword evidence="1" id="KW-0489">Methyltransferase</keyword>
<proteinExistence type="predicted"/>
<evidence type="ECO:0000313" key="4">
    <source>
        <dbReference type="EMBL" id="GHD28084.1"/>
    </source>
</evidence>
<dbReference type="InterPro" id="IPR019410">
    <property type="entry name" value="Methyltransf_16"/>
</dbReference>
<dbReference type="SUPFAM" id="SSF53335">
    <property type="entry name" value="S-adenosyl-L-methionine-dependent methyltransferases"/>
    <property type="match status" value="1"/>
</dbReference>
<keyword evidence="1" id="KW-0808">Transferase</keyword>
<dbReference type="GO" id="GO:0032259">
    <property type="term" value="P:methylation"/>
    <property type="evidence" value="ECO:0007669"/>
    <property type="project" value="UniProtKB-KW"/>
</dbReference>
<reference evidence="4" key="2">
    <citation type="submission" date="2020-09" db="EMBL/GenBank/DDBJ databases">
        <authorList>
            <person name="Sun Q."/>
            <person name="Kim S."/>
        </authorList>
    </citation>
    <scope>NUCLEOTIDE SEQUENCE</scope>
    <source>
        <strain evidence="4">KCTC 23430</strain>
    </source>
</reference>
<name>A0A918XFB1_9GAMM</name>
<sequence>MAETPRKRKPPVLQHRFRGVVMPTGSHPEIRKVKRAGVSPSIHGTKLWKSSALLIDHLQKHPPEHTATVVDVGCGWGLAGIWCAKQFGSEVISVDADPDVFPFLDVAARLNGVATTHLVSKFQQMSRKRFTDQDLLLAADICFWDELVKPVGNMIDRALDAGVKRIMIADPERSTFLEMAEHCVNRHGGELIEWQTRGSFSARGAILIIDNA</sequence>
<dbReference type="Proteomes" id="UP000644693">
    <property type="component" value="Unassembled WGS sequence"/>
</dbReference>
<dbReference type="EMBL" id="BMYM01000001">
    <property type="protein sequence ID" value="GHD28084.1"/>
    <property type="molecule type" value="Genomic_DNA"/>
</dbReference>